<comment type="caution">
    <text evidence="2">The sequence shown here is derived from an EMBL/GenBank/DDBJ whole genome shotgun (WGS) entry which is preliminary data.</text>
</comment>
<name>A0A2V3IWJ1_9FLOR</name>
<dbReference type="Gene3D" id="3.30.360.10">
    <property type="entry name" value="Dihydrodipicolinate Reductase, domain 2"/>
    <property type="match status" value="1"/>
</dbReference>
<dbReference type="STRING" id="448386.A0A2V3IWJ1"/>
<dbReference type="InterPro" id="IPR036291">
    <property type="entry name" value="NAD(P)-bd_dom_sf"/>
</dbReference>
<dbReference type="AlphaFoldDB" id="A0A2V3IWJ1"/>
<dbReference type="EMBL" id="NBIV01000037">
    <property type="protein sequence ID" value="PXF46502.1"/>
    <property type="molecule type" value="Genomic_DNA"/>
</dbReference>
<dbReference type="Gene3D" id="3.40.50.720">
    <property type="entry name" value="NAD(P)-binding Rossmann-like Domain"/>
    <property type="match status" value="1"/>
</dbReference>
<dbReference type="InterPro" id="IPR005097">
    <property type="entry name" value="Sacchrp_dh_NADP-bd"/>
</dbReference>
<dbReference type="PANTHER" id="PTHR43796:SF2">
    <property type="entry name" value="CARBOXYNORSPERMIDINE SYNTHASE"/>
    <property type="match status" value="1"/>
</dbReference>
<feature type="domain" description="Saccharopine dehydrogenase NADP binding" evidence="1">
    <location>
        <begin position="45"/>
        <end position="167"/>
    </location>
</feature>
<accession>A0A2V3IWJ1</accession>
<sequence length="415" mass="45300">MAVLSFVSCPLYLNRDKFFSSSKIRHAKRCTNQFVPISMRAASNVLVVGGTGRVGTETIKALTRLSSQQLNITISGRNERRAQSLCHTLRSTAPAHRFDFVPCDITQIESLTSLFEPFDLVVHTAGPFQRKENPDALLNAAMQTNVKYMDVCDDLSHAVACKQLHEQAVSRGYSALISTGIYPGLSNLMAADACQSIDHVHSLKLYYHTAGTGGIGATILASTFLILSEAAVCYANGDQQLRPPAGDAEVLDFGGRIGRKTTYLLNLPEVTSLHNIVAPNANVFAKFSTAPPIWNWLLLATAKLVSPSILSNRDAMLKFSRFSLPIVRFVDQLSGARTGMVVVAEGRNTHIQFSFEHESLAACVGEATAAFAYELLNSKSIPPGVHFPEELNNDVRKNIIKNASLTANFCEKKRL</sequence>
<organism evidence="2 3">
    <name type="scientific">Gracilariopsis chorda</name>
    <dbReference type="NCBI Taxonomy" id="448386"/>
    <lineage>
        <taxon>Eukaryota</taxon>
        <taxon>Rhodophyta</taxon>
        <taxon>Florideophyceae</taxon>
        <taxon>Rhodymeniophycidae</taxon>
        <taxon>Gracilariales</taxon>
        <taxon>Gracilariaceae</taxon>
        <taxon>Gracilariopsis</taxon>
    </lineage>
</organism>
<dbReference type="Proteomes" id="UP000247409">
    <property type="component" value="Unassembled WGS sequence"/>
</dbReference>
<evidence type="ECO:0000259" key="1">
    <source>
        <dbReference type="Pfam" id="PF03435"/>
    </source>
</evidence>
<dbReference type="Pfam" id="PF03435">
    <property type="entry name" value="Sacchrp_dh_NADP"/>
    <property type="match status" value="1"/>
</dbReference>
<evidence type="ECO:0000313" key="3">
    <source>
        <dbReference type="Proteomes" id="UP000247409"/>
    </source>
</evidence>
<proteinExistence type="predicted"/>
<dbReference type="OrthoDB" id="10268090at2759"/>
<dbReference type="PANTHER" id="PTHR43796">
    <property type="entry name" value="CARBOXYNORSPERMIDINE SYNTHASE"/>
    <property type="match status" value="1"/>
</dbReference>
<protein>
    <recommendedName>
        <fullName evidence="1">Saccharopine dehydrogenase NADP binding domain-containing protein</fullName>
    </recommendedName>
</protein>
<dbReference type="SUPFAM" id="SSF51735">
    <property type="entry name" value="NAD(P)-binding Rossmann-fold domains"/>
    <property type="match status" value="1"/>
</dbReference>
<reference evidence="2 3" key="1">
    <citation type="journal article" date="2018" name="Mol. Biol. Evol.">
        <title>Analysis of the draft genome of the red seaweed Gracilariopsis chorda provides insights into genome size evolution in Rhodophyta.</title>
        <authorList>
            <person name="Lee J."/>
            <person name="Yang E.C."/>
            <person name="Graf L."/>
            <person name="Yang J.H."/>
            <person name="Qiu H."/>
            <person name="Zel Zion U."/>
            <person name="Chan C.X."/>
            <person name="Stephens T.G."/>
            <person name="Weber A.P.M."/>
            <person name="Boo G.H."/>
            <person name="Boo S.M."/>
            <person name="Kim K.M."/>
            <person name="Shin Y."/>
            <person name="Jung M."/>
            <person name="Lee S.J."/>
            <person name="Yim H.S."/>
            <person name="Lee J.H."/>
            <person name="Bhattacharya D."/>
            <person name="Yoon H.S."/>
        </authorList>
    </citation>
    <scope>NUCLEOTIDE SEQUENCE [LARGE SCALE GENOMIC DNA]</scope>
    <source>
        <strain evidence="2 3">SKKU-2015</strain>
        <tissue evidence="2">Whole body</tissue>
    </source>
</reference>
<gene>
    <name evidence="2" type="ORF">BWQ96_03737</name>
</gene>
<keyword evidence="3" id="KW-1185">Reference proteome</keyword>
<evidence type="ECO:0000313" key="2">
    <source>
        <dbReference type="EMBL" id="PXF46502.1"/>
    </source>
</evidence>